<dbReference type="AlphaFoldDB" id="A0A9P7AWE1"/>
<gene>
    <name evidence="3" type="ORF">D0Z07_5715</name>
</gene>
<dbReference type="Gene3D" id="3.40.50.300">
    <property type="entry name" value="P-loop containing nucleotide triphosphate hydrolases"/>
    <property type="match status" value="1"/>
</dbReference>
<dbReference type="Pfam" id="PF13424">
    <property type="entry name" value="TPR_12"/>
    <property type="match status" value="1"/>
</dbReference>
<dbReference type="PROSITE" id="PS50005">
    <property type="entry name" value="TPR"/>
    <property type="match status" value="1"/>
</dbReference>
<feature type="repeat" description="TPR" evidence="1">
    <location>
        <begin position="547"/>
        <end position="580"/>
    </location>
</feature>
<dbReference type="InterPro" id="IPR019734">
    <property type="entry name" value="TPR_rpt"/>
</dbReference>
<dbReference type="SUPFAM" id="SSF52540">
    <property type="entry name" value="P-loop containing nucleoside triphosphate hydrolases"/>
    <property type="match status" value="1"/>
</dbReference>
<dbReference type="PANTHER" id="PTHR35205:SF1">
    <property type="entry name" value="ZU5 DOMAIN-CONTAINING PROTEIN"/>
    <property type="match status" value="1"/>
</dbReference>
<proteinExistence type="predicted"/>
<comment type="caution">
    <text evidence="3">The sequence shown here is derived from an EMBL/GenBank/DDBJ whole genome shotgun (WGS) entry which is preliminary data.</text>
</comment>
<dbReference type="PANTHER" id="PTHR35205">
    <property type="entry name" value="NB-ARC AND TPR DOMAIN PROTEIN"/>
    <property type="match status" value="1"/>
</dbReference>
<dbReference type="EMBL" id="VNKQ01000011">
    <property type="protein sequence ID" value="KAG0648045.1"/>
    <property type="molecule type" value="Genomic_DNA"/>
</dbReference>
<dbReference type="SUPFAM" id="SSF48452">
    <property type="entry name" value="TPR-like"/>
    <property type="match status" value="1"/>
</dbReference>
<dbReference type="PROSITE" id="PS50293">
    <property type="entry name" value="TPR_REGION"/>
    <property type="match status" value="1"/>
</dbReference>
<dbReference type="Gene3D" id="1.25.40.10">
    <property type="entry name" value="Tetratricopeptide repeat domain"/>
    <property type="match status" value="1"/>
</dbReference>
<dbReference type="Pfam" id="PF25000">
    <property type="entry name" value="DUF7779"/>
    <property type="match status" value="1"/>
</dbReference>
<name>A0A9P7AWE1_9HELO</name>
<evidence type="ECO:0000313" key="3">
    <source>
        <dbReference type="EMBL" id="KAG0648045.1"/>
    </source>
</evidence>
<dbReference type="InterPro" id="IPR027417">
    <property type="entry name" value="P-loop_NTPase"/>
</dbReference>
<keyword evidence="4" id="KW-1185">Reference proteome</keyword>
<dbReference type="InterPro" id="IPR056681">
    <property type="entry name" value="DUF7779"/>
</dbReference>
<dbReference type="SMART" id="SM00028">
    <property type="entry name" value="TPR"/>
    <property type="match status" value="2"/>
</dbReference>
<organism evidence="3 4">
    <name type="scientific">Hyphodiscus hymeniophilus</name>
    <dbReference type="NCBI Taxonomy" id="353542"/>
    <lineage>
        <taxon>Eukaryota</taxon>
        <taxon>Fungi</taxon>
        <taxon>Dikarya</taxon>
        <taxon>Ascomycota</taxon>
        <taxon>Pezizomycotina</taxon>
        <taxon>Leotiomycetes</taxon>
        <taxon>Helotiales</taxon>
        <taxon>Hyphodiscaceae</taxon>
        <taxon>Hyphodiscus</taxon>
    </lineage>
</organism>
<reference evidence="3" key="1">
    <citation type="submission" date="2019-07" db="EMBL/GenBank/DDBJ databases">
        <title>Hyphodiscus hymeniophilus genome sequencing and assembly.</title>
        <authorList>
            <person name="Kramer G."/>
            <person name="Nodwell J."/>
        </authorList>
    </citation>
    <scope>NUCLEOTIDE SEQUENCE</scope>
    <source>
        <strain evidence="3">ATCC 34498</strain>
    </source>
</reference>
<dbReference type="OrthoDB" id="6161812at2759"/>
<evidence type="ECO:0000256" key="1">
    <source>
        <dbReference type="PROSITE-ProRule" id="PRU00339"/>
    </source>
</evidence>
<sequence length="633" mass="70979">MIAGSKNKDYYGRDEIMALLEDSLAPMNQSGVPKKDLKTFGLCGPGGIGKTQVANAYALTHTEMFEAIFWVHAEELTVLADEFSRLAEGLGLVLEGTPDARDQVVTRELVKGWLADPVRSYHRADNNADDGVAWLLIFDNVPNPDILTDFWPPSGSSGSILITSRDTLAKTQFYQIDNGIDLPPLSAKHSAELLLKLTWRENIAEEETLSQSVAEKLGGLPLALTQMAGVMIRQSLSFADFLRRYNEEETHGTLFSLSLEPRHKRTIYGYTLASVWALEQLKLSSGLLDVMSFLDPDNIPEKFLLGNVGLSTLSDFPKTVTEYQDARYELLKSSLIMKNSSASNLTIHRLIQDGARAKMKPERATTVFNAVVDNLYSMWPHAEAGVRHHIGRWKDCQILSPHILRLKEHFLRAGSLVMSIWKTNLKFTTLLNELGWYVAEAIFISAMKAKYFQERGYTPEAMDCYQTAQTNIQYIISTKSSNELSLVAHPQDQSEEYLLLAEVHNNIAGAATEDNDSDTARQHFAIYKEMLQNSEKINRNVSDSRLTSSLYNLGMSYTMKGDYNNALPYFQEALQEAASLPHPQSKIARSLALINLGLTRWLMGEYNESASLLETALQERELLLGLNDRQSMM</sequence>
<keyword evidence="1" id="KW-0802">TPR repeat</keyword>
<evidence type="ECO:0000313" key="4">
    <source>
        <dbReference type="Proteomes" id="UP000785200"/>
    </source>
</evidence>
<feature type="domain" description="DUF7779" evidence="2">
    <location>
        <begin position="276"/>
        <end position="363"/>
    </location>
</feature>
<dbReference type="InterPro" id="IPR011990">
    <property type="entry name" value="TPR-like_helical_dom_sf"/>
</dbReference>
<accession>A0A9P7AWE1</accession>
<dbReference type="Proteomes" id="UP000785200">
    <property type="component" value="Unassembled WGS sequence"/>
</dbReference>
<protein>
    <recommendedName>
        <fullName evidence="2">DUF7779 domain-containing protein</fullName>
    </recommendedName>
</protein>
<evidence type="ECO:0000259" key="2">
    <source>
        <dbReference type="Pfam" id="PF25000"/>
    </source>
</evidence>
<dbReference type="GO" id="GO:0043531">
    <property type="term" value="F:ADP binding"/>
    <property type="evidence" value="ECO:0007669"/>
    <property type="project" value="InterPro"/>
</dbReference>
<dbReference type="PRINTS" id="PR00364">
    <property type="entry name" value="DISEASERSIST"/>
</dbReference>